<feature type="chain" id="PRO_5035285102" evidence="1">
    <location>
        <begin position="29"/>
        <end position="110"/>
    </location>
</feature>
<dbReference type="EMBL" id="JADCKQ010000002">
    <property type="protein sequence ID" value="MBI1492744.1"/>
    <property type="molecule type" value="Genomic_DNA"/>
</dbReference>
<dbReference type="AlphaFoldDB" id="A0A8J7LKI2"/>
<name>A0A8J7LKI2_9RHOB</name>
<comment type="caution">
    <text evidence="2">The sequence shown here is derived from an EMBL/GenBank/DDBJ whole genome shotgun (WGS) entry which is preliminary data.</text>
</comment>
<dbReference type="Proteomes" id="UP000640583">
    <property type="component" value="Unassembled WGS sequence"/>
</dbReference>
<reference evidence="2" key="1">
    <citation type="submission" date="2020-10" db="EMBL/GenBank/DDBJ databases">
        <title>Paenihalocynthiibacter styelae gen. nov., sp. nov., isolated from stalked sea squirt Styela clava.</title>
        <authorList>
            <person name="Kim Y.-O."/>
            <person name="Yoon J.-H."/>
        </authorList>
    </citation>
    <scope>NUCLEOTIDE SEQUENCE</scope>
    <source>
        <strain evidence="2">MYP1-1</strain>
    </source>
</reference>
<gene>
    <name evidence="2" type="ORF">H1D41_03740</name>
</gene>
<evidence type="ECO:0000313" key="3">
    <source>
        <dbReference type="Proteomes" id="UP000640583"/>
    </source>
</evidence>
<proteinExistence type="predicted"/>
<sequence length="110" mass="11383">MQKNILAPLLALSLAVGATLIAVQNAHAQGSRCAPREMVVDRLAEGFGESRQSVALGANNAVVETFASTETGTWTITVTMPNGMTCVVASGQAWEAIDEEVAAVAPGEQI</sequence>
<accession>A0A8J7LKI2</accession>
<keyword evidence="1" id="KW-0732">Signal</keyword>
<protein>
    <submittedName>
        <fullName evidence="2">Uncharacterized protein</fullName>
    </submittedName>
</protein>
<evidence type="ECO:0000313" key="2">
    <source>
        <dbReference type="EMBL" id="MBI1492744.1"/>
    </source>
</evidence>
<keyword evidence="3" id="KW-1185">Reference proteome</keyword>
<feature type="signal peptide" evidence="1">
    <location>
        <begin position="1"/>
        <end position="28"/>
    </location>
</feature>
<dbReference type="RefSeq" id="WP_228847644.1">
    <property type="nucleotide sequence ID" value="NZ_JADCKQ010000002.1"/>
</dbReference>
<evidence type="ECO:0000256" key="1">
    <source>
        <dbReference type="SAM" id="SignalP"/>
    </source>
</evidence>
<organism evidence="2 3">
    <name type="scientific">Halocynthiibacter styelae</name>
    <dbReference type="NCBI Taxonomy" id="2761955"/>
    <lineage>
        <taxon>Bacteria</taxon>
        <taxon>Pseudomonadati</taxon>
        <taxon>Pseudomonadota</taxon>
        <taxon>Alphaproteobacteria</taxon>
        <taxon>Rhodobacterales</taxon>
        <taxon>Paracoccaceae</taxon>
        <taxon>Halocynthiibacter</taxon>
    </lineage>
</organism>